<evidence type="ECO:0000256" key="5">
    <source>
        <dbReference type="ARBA" id="ARBA00022553"/>
    </source>
</evidence>
<feature type="compositionally biased region" description="Basic and acidic residues" evidence="10">
    <location>
        <begin position="4704"/>
        <end position="4714"/>
    </location>
</feature>
<dbReference type="InterPro" id="IPR006162">
    <property type="entry name" value="Ppantetheine_attach_site"/>
</dbReference>
<dbReference type="GO" id="GO:0004312">
    <property type="term" value="F:fatty acid synthase activity"/>
    <property type="evidence" value="ECO:0007669"/>
    <property type="project" value="TreeGrafter"/>
</dbReference>
<dbReference type="Pfam" id="PF08242">
    <property type="entry name" value="Methyltransf_12"/>
    <property type="match status" value="2"/>
</dbReference>
<dbReference type="GO" id="GO:0005737">
    <property type="term" value="C:cytoplasm"/>
    <property type="evidence" value="ECO:0007669"/>
    <property type="project" value="UniProtKB-SubCell"/>
</dbReference>
<dbReference type="PROSITE" id="PS50075">
    <property type="entry name" value="CARRIER"/>
    <property type="match status" value="4"/>
</dbReference>
<dbReference type="InterPro" id="IPR032821">
    <property type="entry name" value="PKS_assoc"/>
</dbReference>
<dbReference type="SMART" id="SM00825">
    <property type="entry name" value="PKS_KS"/>
    <property type="match status" value="5"/>
</dbReference>
<dbReference type="Gene3D" id="3.40.47.10">
    <property type="match status" value="5"/>
</dbReference>
<dbReference type="InterPro" id="IPR009081">
    <property type="entry name" value="PP-bd_ACP"/>
</dbReference>
<dbReference type="SUPFAM" id="SSF53335">
    <property type="entry name" value="S-adenosyl-L-methionine-dependent methyltransferases"/>
    <property type="match status" value="2"/>
</dbReference>
<dbReference type="SMART" id="SM00822">
    <property type="entry name" value="PKS_KR"/>
    <property type="match status" value="3"/>
</dbReference>
<evidence type="ECO:0000259" key="12">
    <source>
        <dbReference type="PROSITE" id="PS52004"/>
    </source>
</evidence>
<feature type="domain" description="Ketosynthase family 3 (KS3)" evidence="12">
    <location>
        <begin position="3122"/>
        <end position="3536"/>
    </location>
</feature>
<keyword evidence="3" id="KW-0596">Phosphopantetheine</keyword>
<reference evidence="13" key="1">
    <citation type="journal article" date="2014" name="Nat. Chem. Biol.">
        <title>Calyculin biogenesis from a pyrophosphate protoxin produced by a sponge symbiont.</title>
        <authorList>
            <person name="Wakimoto T."/>
            <person name="Egami Y."/>
            <person name="Nakashima Y."/>
            <person name="Wakimoto Y."/>
            <person name="Mori T."/>
            <person name="Awakawa T."/>
            <person name="Ito T."/>
            <person name="Kenmoku H."/>
            <person name="Asakawa Y."/>
            <person name="Piel J."/>
            <person name="Abe I."/>
        </authorList>
    </citation>
    <scope>NUCLEOTIDE SEQUENCE</scope>
</reference>
<dbReference type="Gene3D" id="1.10.1240.100">
    <property type="match status" value="4"/>
</dbReference>
<dbReference type="Pfam" id="PF22336">
    <property type="entry name" value="RhiE-like_linker"/>
    <property type="match status" value="5"/>
</dbReference>
<dbReference type="GO" id="GO:0005886">
    <property type="term" value="C:plasma membrane"/>
    <property type="evidence" value="ECO:0007669"/>
    <property type="project" value="TreeGrafter"/>
</dbReference>
<dbReference type="InterPro" id="IPR020806">
    <property type="entry name" value="PKS_PP-bd"/>
</dbReference>
<accession>A0A068PCT2</accession>
<evidence type="ECO:0000256" key="1">
    <source>
        <dbReference type="ARBA" id="ARBA00004496"/>
    </source>
</evidence>
<organism evidence="13">
    <name type="scientific">uncultured Candidatus Entotheonella sp</name>
    <dbReference type="NCBI Taxonomy" id="312019"/>
    <lineage>
        <taxon>Bacteria</taxon>
        <taxon>Pseudomonadati</taxon>
        <taxon>Nitrospinota/Tectimicrobiota group</taxon>
        <taxon>Candidatus Tectimicrobiota</taxon>
        <taxon>Candidatus Entotheonellia</taxon>
        <taxon>Candidatus Entotheonellales</taxon>
        <taxon>Candidatus Entotheonellaceae</taxon>
        <taxon>Candidatus Entotheonella</taxon>
        <taxon>environmental samples</taxon>
    </lineage>
</organism>
<name>A0A068PCT2_9BACT</name>
<evidence type="ECO:0000256" key="4">
    <source>
        <dbReference type="ARBA" id="ARBA00022490"/>
    </source>
</evidence>
<dbReference type="InterPro" id="IPR054514">
    <property type="entry name" value="RhiE-like_linker"/>
</dbReference>
<evidence type="ECO:0000256" key="9">
    <source>
        <dbReference type="ARBA" id="ARBA00054155"/>
    </source>
</evidence>
<feature type="domain" description="Ketosynthase family 3 (KS3)" evidence="12">
    <location>
        <begin position="73"/>
        <end position="501"/>
    </location>
</feature>
<keyword evidence="7" id="KW-0677">Repeat</keyword>
<comment type="pathway">
    <text evidence="2">Antibiotic biosynthesis.</text>
</comment>
<dbReference type="InterPro" id="IPR036736">
    <property type="entry name" value="ACP-like_sf"/>
</dbReference>
<evidence type="ECO:0000256" key="10">
    <source>
        <dbReference type="SAM" id="MobiDB-lite"/>
    </source>
</evidence>
<dbReference type="InterPro" id="IPR057326">
    <property type="entry name" value="KR_dom"/>
</dbReference>
<feature type="domain" description="Carrier" evidence="11">
    <location>
        <begin position="677"/>
        <end position="754"/>
    </location>
</feature>
<dbReference type="InterPro" id="IPR014030">
    <property type="entry name" value="Ketoacyl_synth_N"/>
</dbReference>
<feature type="compositionally biased region" description="Low complexity" evidence="10">
    <location>
        <begin position="4724"/>
        <end position="4743"/>
    </location>
</feature>
<dbReference type="InterPro" id="IPR018201">
    <property type="entry name" value="Ketoacyl_synth_AS"/>
</dbReference>
<keyword evidence="6" id="KW-0808">Transferase</keyword>
<proteinExistence type="predicted"/>
<evidence type="ECO:0000256" key="2">
    <source>
        <dbReference type="ARBA" id="ARBA00004792"/>
    </source>
</evidence>
<dbReference type="Pfam" id="PF00109">
    <property type="entry name" value="ketoacyl-synt"/>
    <property type="match status" value="5"/>
</dbReference>
<dbReference type="EMBL" id="AB933566">
    <property type="protein sequence ID" value="BAP05594.1"/>
    <property type="molecule type" value="Genomic_DNA"/>
</dbReference>
<dbReference type="GO" id="GO:0004315">
    <property type="term" value="F:3-oxoacyl-[acyl-carrier-protein] synthase activity"/>
    <property type="evidence" value="ECO:0007669"/>
    <property type="project" value="InterPro"/>
</dbReference>
<dbReference type="InterPro" id="IPR013217">
    <property type="entry name" value="Methyltransf_12"/>
</dbReference>
<keyword evidence="5" id="KW-0597">Phosphoprotein</keyword>
<dbReference type="InterPro" id="IPR050091">
    <property type="entry name" value="PKS_NRPS_Biosynth_Enz"/>
</dbReference>
<feature type="domain" description="Ketosynthase family 3 (KS3)" evidence="12">
    <location>
        <begin position="782"/>
        <end position="1199"/>
    </location>
</feature>
<dbReference type="CDD" id="cd00833">
    <property type="entry name" value="PKS"/>
    <property type="match status" value="5"/>
</dbReference>
<dbReference type="InterPro" id="IPR020803">
    <property type="entry name" value="MeTfrase_dom"/>
</dbReference>
<dbReference type="SUPFAM" id="SSF51735">
    <property type="entry name" value="NAD(P)-binding Rossmann-fold domains"/>
    <property type="match status" value="3"/>
</dbReference>
<evidence type="ECO:0000256" key="6">
    <source>
        <dbReference type="ARBA" id="ARBA00022679"/>
    </source>
</evidence>
<dbReference type="FunFam" id="3.40.47.10:FF:000019">
    <property type="entry name" value="Polyketide synthase type I"/>
    <property type="match status" value="1"/>
</dbReference>
<dbReference type="InterPro" id="IPR016039">
    <property type="entry name" value="Thiolase-like"/>
</dbReference>
<evidence type="ECO:0000313" key="13">
    <source>
        <dbReference type="EMBL" id="BAP05594.1"/>
    </source>
</evidence>
<comment type="subcellular location">
    <subcellularLocation>
        <location evidence="1">Cytoplasm</location>
    </subcellularLocation>
</comment>
<comment type="function">
    <text evidence="9">Involved in production of the polyketide antibiotic thailandamide.</text>
</comment>
<gene>
    <name evidence="13" type="primary">calF</name>
</gene>
<dbReference type="GO" id="GO:0006633">
    <property type="term" value="P:fatty acid biosynthetic process"/>
    <property type="evidence" value="ECO:0007669"/>
    <property type="project" value="InterPro"/>
</dbReference>
<dbReference type="CDD" id="cd08953">
    <property type="entry name" value="KR_2_SDR_x"/>
    <property type="match status" value="1"/>
</dbReference>
<dbReference type="InterPro" id="IPR013968">
    <property type="entry name" value="PKS_KR"/>
</dbReference>
<dbReference type="SMART" id="SM01294">
    <property type="entry name" value="PKS_PP_betabranch"/>
    <property type="match status" value="3"/>
</dbReference>
<evidence type="ECO:0000256" key="7">
    <source>
        <dbReference type="ARBA" id="ARBA00022737"/>
    </source>
</evidence>
<dbReference type="Gene3D" id="1.10.1200.10">
    <property type="entry name" value="ACP-like"/>
    <property type="match status" value="5"/>
</dbReference>
<keyword evidence="8" id="KW-0511">Multifunctional enzyme</keyword>
<dbReference type="PANTHER" id="PTHR43775">
    <property type="entry name" value="FATTY ACID SYNTHASE"/>
    <property type="match status" value="1"/>
</dbReference>
<dbReference type="Gene3D" id="3.40.50.150">
    <property type="entry name" value="Vaccinia Virus protein VP39"/>
    <property type="match status" value="2"/>
</dbReference>
<dbReference type="SUPFAM" id="SSF47336">
    <property type="entry name" value="ACP-like"/>
    <property type="match status" value="5"/>
</dbReference>
<feature type="domain" description="Carrier" evidence="11">
    <location>
        <begin position="1924"/>
        <end position="1997"/>
    </location>
</feature>
<feature type="domain" description="Carrier" evidence="11">
    <location>
        <begin position="2984"/>
        <end position="3061"/>
    </location>
</feature>
<dbReference type="Gene3D" id="3.40.50.720">
    <property type="entry name" value="NAD(P)-binding Rossmann-like Domain"/>
    <property type="match status" value="3"/>
</dbReference>
<dbReference type="PROSITE" id="PS00606">
    <property type="entry name" value="KS3_1"/>
    <property type="match status" value="2"/>
</dbReference>
<feature type="region of interest" description="Disordered" evidence="10">
    <location>
        <begin position="4704"/>
        <end position="4747"/>
    </location>
</feature>
<dbReference type="InterPro" id="IPR014031">
    <property type="entry name" value="Ketoacyl_synth_C"/>
</dbReference>
<evidence type="ECO:0000259" key="11">
    <source>
        <dbReference type="PROSITE" id="PS50075"/>
    </source>
</evidence>
<dbReference type="PROSITE" id="PS00012">
    <property type="entry name" value="PHOSPHOPANTETHEINE"/>
    <property type="match status" value="2"/>
</dbReference>
<dbReference type="CDD" id="cd02440">
    <property type="entry name" value="AdoMet_MTases"/>
    <property type="match status" value="2"/>
</dbReference>
<feature type="domain" description="Ketosynthase family 3 (KS3)" evidence="12">
    <location>
        <begin position="2050"/>
        <end position="2470"/>
    </location>
</feature>
<dbReference type="Gene3D" id="3.30.70.3290">
    <property type="match status" value="1"/>
</dbReference>
<dbReference type="PANTHER" id="PTHR43775:SF37">
    <property type="entry name" value="SI:DKEY-61P9.11"/>
    <property type="match status" value="1"/>
</dbReference>
<evidence type="ECO:0000256" key="3">
    <source>
        <dbReference type="ARBA" id="ARBA00022450"/>
    </source>
</evidence>
<keyword evidence="4" id="KW-0963">Cytoplasm</keyword>
<feature type="domain" description="Ketosynthase family 3 (KS3)" evidence="12">
    <location>
        <begin position="4751"/>
        <end position="5153"/>
    </location>
</feature>
<dbReference type="InterPro" id="IPR029063">
    <property type="entry name" value="SAM-dependent_MTases_sf"/>
</dbReference>
<dbReference type="PROSITE" id="PS52004">
    <property type="entry name" value="KS3_2"/>
    <property type="match status" value="5"/>
</dbReference>
<dbReference type="Pfam" id="PF00550">
    <property type="entry name" value="PP-binding"/>
    <property type="match status" value="5"/>
</dbReference>
<dbReference type="SMART" id="SM00828">
    <property type="entry name" value="PKS_MT"/>
    <property type="match status" value="1"/>
</dbReference>
<feature type="region of interest" description="Disordered" evidence="10">
    <location>
        <begin position="2949"/>
        <end position="2986"/>
    </location>
</feature>
<dbReference type="SUPFAM" id="SSF53901">
    <property type="entry name" value="Thiolase-like"/>
    <property type="match status" value="5"/>
</dbReference>
<dbReference type="Pfam" id="PF16197">
    <property type="entry name" value="KAsynt_C_assoc"/>
    <property type="match status" value="1"/>
</dbReference>
<sequence length="5858" mass="643676">MSTRDKRERIAARLHELAVRNQAPAQARGPEHKSINERVAARLRELSVRNGAPVATPAPTHVPETGVPSEATREPIAIIGLSGYLPGCGSVREFWQALDREVSLIEEIPRSRFDWRACYDPEGKDPNRMATRWGGFIPNIRGFDPTFFRTVPRQADYLDPRLRLLMMSVYQTLEDAGHAPSSLKGQKVGVFIGVEDDEYQEQIKADGLPQDIDPVPSSLIANYLSYLYDFRGPSEFINTLCSSGAVALHRAVSALRSGEADQAVVGAANLILRPDPFIQLSRSGQMSRSATVHSFGRDAAGFLRAEGVASVLLKPLSQAERDGDAIYAVIRNSAVNYNGQGGVSIASPNISTHAALIADCYRQAGIDPRDLDYIEAQGMGNPVADIAEWGACNQALRTLAEEQHVSLAPGSCRISTLKPFCGHMHAASALGALFKIIHALQSEHIPKILDFDQMSPDLDDPGQPCRIAQKREAWPDGSRPRLAGLHSYGAGGSNAHLLIEEYARRSSEVDSRSSEVDNKTVILPVSAATEAACRTKIELLLVAVEQTDAPLVAIAGTLQLGRDAMTCRVAFVTQDREAWLRQVRSYLSTVDGESLPDGVFAGRATDEGRDKHIAQQAPAILAREWTLGAAVTWPSLKQHTRLHLPTHPFNLVDCWYDEPSSETTPQSESANQPVGEDLRKRAEHILRHLLAPQLKIEAGELNLDMPFEQWGFDSILVLRLAETLHRDHGFAVEAAHFFEFTTPRSLAAYLAEQLAEQAQPAGAERPCVQRRPTRPVPRTVADEPIAIIGLAGTYPHAPNLETFWQNLLEGRDCIDEIPAERWSLDFFDPDPKAAAQNGRSYGKWGGFIENLYHFDPLFFGISPREAVIMNPKEPLVMQCAWHVLEDAGYSPDGLSDKTVGVFIGVTRAGTDPYPGTFASMTNRISYAFDFQGPSFPIDTMCSSSLVAIHEACRHLRDGECSVALAGGVNAYVDPSHYAVLAAGQFLSPDGRCRSFGADANGMVPGEGVGVLLLKPLSRAEQDGDHIYAVIRGSATNHGGRTNGFTVPNPKAHRDLIRLALDRAGVDARQVSYVEAHGTGTTLGDPIEIRGLAQAFAYDTEDTGFCSIGSVKSNIGHLEAAAGISGITKILLQMKHGSLVPSLHSDSLNRQIDFPSTPFFVQQDVEPWNPTDENGDPKARIACVSSFGAGGSNAHVVLEAYTKLTHRLPAIGEKPHAIVLSARDETRLGEQAAQLLSFLGREVAAPVQSSDCEPRQPLTARLCQMLADIIGVDADDIDIDEPFSDYGVEPLHQEVLLEKTGDAFQTPALKNVLSYATVAELADALIRSNMPLFHVNCFCLQEDEPRLEDIAFTLQVGREAMSERFACVVTSKAGLTDCLRGLIDHPDGPFDGKTTFRGRTQAHGGQPAGAPREADGLAAVLESWVAGHWVDWHRLNREHEARRISLPGYPFAREYHRMDDTIVATTSDAAAATPAPMVVHPSQIASRETHMLAYRPVWKDAPIPSQRVTDDISRQVFLCGLPEGGPEPEVSYRHLHSDQLTPDARYTDLAIQLFEQIRALFEARERGRVLVQVLVPGETEDGYSGLAALLKTAHQENPRCLFQLIELDEQALQEIPRILREDRHPEETHIRYCNQRRERLHWQEIPTFSQAPQKDESPWKNKGTYLITGGLGALGLIFAREIAATTTGATLILTGRSRLTATRREQLAKLERLGAQVRYERVDVGQRDQVEALITELRNEVSGAAKSLNGILHCAGLIRDSFILKKTGEEFRSVLAPKVAGTAHLDQVTRDMALDFFALFSSGAGAFGNTGQADYAAANGFMDACAARDGHRFTAINWPLWQEGGMKMDTEAERILRRHTGATPLQTGNGIAALVRALSTHETRLMVVEGDPDVIRHNLSGRTAVDVDKMPVSAPVAPDVDNLGEQTLDRLCQLLGSTIGLDAEDIDAQEPLESYGIDSVLIMQLTDALEAVFGALSKTLFYQYLNLADLADFLVEAYPDGCQKWCKALSTAADGAEQGPEGCGDESEVEPIQISEPASRVAHPAEADPWRNAVAIIGISARHPLADDLESFWQNLLDGRECIREIPEERWDWREAERNGNASRWGAFLEDCFTFDPMFFKIPPREADNIDPQERLFLEASWKAMEDAGYAPSQLPDGLRRRTGVFAGITKQGFNLYSQTVDNVFPMTSFSSMVNRVSYQLNLQGPSIPFDTMCASSLVALHEACDYLRRGDGDMALAGGVNLYLHAATYTALTLGQILSSGSHCAAFGTEGDGFVPGEAVGAVVLKRYQDAVADGDDIYAVIRGSAVNHGGKTNGYTVPNPNQQAAAIRQALDMGGIDAETVSYIEAAANGSPMGDAIEMTALTEVFGSAGPRAGYHIGSIKPNIGHGESASGISQLTRVLLAMRHKTLPPTVLHGELNGNIQFDQLPFALVREATPWTAPILAGKTAPRRAGITNVSSGGVNAHLILEEYLPPKPVDRPHGQVLFVLSARNEERLEAYMAQWLDYLKRHPLADLAAIAYTLQVGRDAMPCRLAIVANDVETLKHGLSDKAACVHSTVAKVKGDRREAVRQASAAGDLEQLAELWVAGHTIPWPELHCNMSRINGLPTYPFARKRCWILPPNQIKPFQEQEELMSDQEYENKAAEYYTHATRGADENFQEEYLTFAPFEEKIPGFSSSRVWLDPVKNAADHELMKSKQVEMRQVLFCSEDFQRIESLIDIGCGHGTDVIQVAGLYPHITTHGFTITKAQAELGNHRIASRNLAPRARIFHKNSAVAPFPGRYDVAIGIEVTFHIRDKDALFGNIVAGLKDNGRILLMDYIANLRGQIVDHDVEVSILTRQNWLDLLARHRLRITELIDVSPQVANFLYDPECEENIKGLPKVTQDLWLNHANQAIALEKGWITYCLMKFQKEPQLDEAALRQHNLEKVTHQTPYPEALRAMLQSGHIPYPQPQRLQTPAPEPGASVPEPAAIDPAPAQTPASTPDRSRIRARLITIFSRVLGFEKREIEENDNFEDLGISSINAVELLEAINTAFDLYLPTSIVFECNDLDSLSEHVQASLPTIPSPEVLALEVPVPEAPLRQAPVGSEPAPPRAGISIPATVPAQRAPVAEPVARPQVRERDDIAAIGIACRCAGANDKEAFWKLVSEGLDGLERVGDRRVLDDFSSHSENEAVLRYGIMSEPDLFDPLFFHISPKEAEMMDYTQRILLEESYKAWEDAGCAPSSLKKQSVGTYIGVTGEQHPVSQASHLAILGADPSILAARIAFFLDLKGPALAINTACSSSLVAMDLAYRALQQGDIDLAIVGGITISGSIDTYASMNNAGMISPSGTCRPFDNAADGIVVGDGVGVVILKRLRDAQRDHHTIYGVIRGSGTNQDGRTSGITVPSYLAQSELECAVYRGAGINAADIQYVEAHGTATKLGDPVEVHALTHSFAQFTPQKRFCAIGSLKANIGHTAAAAGVLSAIKVLLSLKHGQIPPSINFTSENEHIDFQNSPVYVNTELVDWPHNEHGYRLAAVSSFGYSGTNAHMLLSDVAQTAESVAPFGDNHLFVLSATSEDQLREQARNLLAWLQAHPDCNLTDVAYSLQVGRDAMAERLGLIVSSQADLCAKLTAYLAGDEDDDALYRDRVQRNDTLALFDTDEALQEATEKWLWSGRLGSLLALWVKGLAFDWNRLYTGTRPRLISLPTYPFKRDHYPLGGTVETQSAPRATSVPLSDAPTALQAVWDGFSFLPQWQEAPLAIATAAGSGTYRSILVVSSGDADHLVTALGNRCRREQPDAALFRIRLGEQTRQISEHEWSCGADPNGLATCLEASPVFDAVFFISCDEGMENLGASECQLLRLIQRLRHQMTDLYLLTADNFRVGLGSPVAGGGGLTGLACSIAQGDHRLRVRNLDLAREDLRDPDQCRILADHIMDEPASERGEVFCLPHGRRYQRHFLKLNVASLPTTGLRQNGVYVIVGGSGTVGRIVTEHLMRVYQAKVIWIGRRPRQELDLNESPQPSLYVQADLTRPETMQAALQRIKQAYATIHGAIFAGLVFHLENAVDKTSEREFKEIIDVKIAGSLNFYQTFVPEPLDFMCWFSSVQAFSFLSSGDSAGYATGITLADTLVAALQDKAPFPIGMINWGYWQASVAGTVLEQRLKNHFETIADEDGCRFFERFAAALRAGLFHQALYLGASPAVRQLMNCPETETVSLAPVGAPALLHDLRQYHNERPFAQLLKNDPWPELNTWMARLLFVQMRRLEIFSDDGLEDSETLRKRAGVIDKYARWWHECCLSILEDSGYLACNGTLVALSDSGRRMEDGETVWKTWETYQQRYRDNPDLKTSVNLVDACLRGLPEILRGTLQATEVIFPRSSMENVENIYKRNVLSDYFNAMVAEVVARYIRGRLAEDANARIRIIEIGAGTGGTTAIVLPALMPLQEHIDEYCYTDLSKAFLMHAEQHYGPDCPFLSQDLWNVEQSPASQGIKGTFDIAIATNVLHATRDIRQTLRNAKAALKHNGILVLNENIAKTMLGTLTFGLLDGWWLYEDESLRIPGCPLLTPQSWQQVLAEEGWTTALLQEDAARTLGQQIIVAQGNGIIRQQPEQARPESIIRPVQQSVTTHESEGEFKGNIGNIVKAAIRQSLSQSLNLPTGDIDGRIPFSDYGIDSILGVSFINQANESLDISMNTTILFDQTTVDDLTDFILNAHGEEIAGRLAKEGGQKEEPTLTPVPSEPVRQTRQPRATQRPVRRPAATGTDRPVRGTSIAVIGLSGQFPGAKDPAAFWQNLVEGIDGIRELSAEYGSGPDSCRWGGMLEDRHCFDPLFFHIAPREAEVMNVHQRLVLQESWKSLEDAGYNPRSLTNTKAGIYIGAEPSGQINASLTGSSDAIIASRLSYHLNLKGPAMVVNTGCSSSGVAIHLACESLRSHETEMALAGGVFATMVANGLNTLADVEMLSPTGACHTFDKTANGTVLSEGVGIVVLKRLEDAIAAGDPIYGVIEGSGVNQDGASNGITAPNGAAQEALMTDVYRRFDIDPGEISYFEAHGTGTRLGDPVEANAMVRAFTRFTDRKASCAIGSAKSYIGHTSAAAGVIGLIQILLSLKYRQLPKLLHFHELNPLIEFDDSPFYVNTELREWASADGKPRMAALNSFGHSGTNAHLVVREYIAAPSAPAAPGPYLIALSARDEQRLREYAGRLLDFVRGETPHPADLAYTLQVGRDAMEERLGLQVASLAELEDKLVAFLETKPGSPPGDGFCRGQVRPNRETIDLLAEDEDTHHTIDAWMQKRKYTPLLALWVRGLPLDWDWLYDDAARPRRIHLPTYPFARNHYGVDGEETQPGDQPAVALSAPVKPATSMPAVADEIPPESFGYLPRWEEAETLFDGEAAALSHRDILLVHGSESFHFETTIRAFYQERYPQARVRQIRLADHTRHIAEDEWLCDVADPEGLVTCLQDAPVPDALYFIASFQERSEMMETETLNQSLETNEIQLLRLIKLLRERMQPGDGLDCYLLTVDNHAVMEASNPYGAGVSGLAYAIAQGDHRIRVRNLDLAREEMENTVEQEELPAAILAEPPSDRGEAIRLQYGTRQRRHFFRLDWNRIEGSGLKQGGVYVILGGSGVVGQIMTRYLIREYAAHVVWIGRQPESAPVLHERLAPFREAGSEPFYIQADVTDADAMMAAVRRIRERYETINGAIFSGLVFDHENSVAQTSEADYRAILDVKTRGSLNFYNAFRSEPLDFMCWFSSIQTFSFLSARDSCGYATGISFADTFVRSIEDAPFPLGIVNWGYWAASVLGSPLEERLKNHFAFIEDECGFRYFEKYTAVLRQGVRQMLCLGPRATMRELMHCNDKEIISIYESSVLLELELP</sequence>
<dbReference type="InterPro" id="IPR020841">
    <property type="entry name" value="PKS_Beta-ketoAc_synthase_dom"/>
</dbReference>
<feature type="domain" description="Carrier" evidence="11">
    <location>
        <begin position="4619"/>
        <end position="4696"/>
    </location>
</feature>
<protein>
    <submittedName>
        <fullName evidence="13">CalF</fullName>
    </submittedName>
</protein>
<evidence type="ECO:0000256" key="8">
    <source>
        <dbReference type="ARBA" id="ARBA00023268"/>
    </source>
</evidence>
<dbReference type="Pfam" id="PF08659">
    <property type="entry name" value="KR"/>
    <property type="match status" value="3"/>
</dbReference>
<dbReference type="GO" id="GO:0071770">
    <property type="term" value="P:DIM/DIP cell wall layer assembly"/>
    <property type="evidence" value="ECO:0007669"/>
    <property type="project" value="TreeGrafter"/>
</dbReference>
<dbReference type="InterPro" id="IPR036291">
    <property type="entry name" value="NAD(P)-bd_dom_sf"/>
</dbReference>
<dbReference type="Pfam" id="PF02801">
    <property type="entry name" value="Ketoacyl-synt_C"/>
    <property type="match status" value="5"/>
</dbReference>
<dbReference type="SMART" id="SM00823">
    <property type="entry name" value="PKS_PP"/>
    <property type="match status" value="5"/>
</dbReference>
<dbReference type="GO" id="GO:0031177">
    <property type="term" value="F:phosphopantetheine binding"/>
    <property type="evidence" value="ECO:0007669"/>
    <property type="project" value="InterPro"/>
</dbReference>